<evidence type="ECO:0000313" key="7">
    <source>
        <dbReference type="EMBL" id="ALO47168.1"/>
    </source>
</evidence>
<evidence type="ECO:0000256" key="4">
    <source>
        <dbReference type="ARBA" id="ARBA00022833"/>
    </source>
</evidence>
<dbReference type="Pfam" id="PF02900">
    <property type="entry name" value="LigB"/>
    <property type="match status" value="1"/>
</dbReference>
<reference evidence="7 8" key="1">
    <citation type="submission" date="2015-11" db="EMBL/GenBank/DDBJ databases">
        <authorList>
            <person name="Zhang Y."/>
            <person name="Guo Z."/>
        </authorList>
    </citation>
    <scope>NUCLEOTIDE SEQUENCE [LARGE SCALE GENOMIC DNA]</scope>
    <source>
        <strain evidence="7 8">KCTC 32221</strain>
    </source>
</reference>
<name>A0A0S2KFQ7_9GAMM</name>
<comment type="similarity">
    <text evidence="2">Belongs to the DODA-type extradiol aromatic ring-opening dioxygenase family.</text>
</comment>
<proteinExistence type="inferred from homology"/>
<dbReference type="GO" id="GO:0016702">
    <property type="term" value="F:oxidoreductase activity, acting on single donors with incorporation of molecular oxygen, incorporation of two atoms of oxygen"/>
    <property type="evidence" value="ECO:0007669"/>
    <property type="project" value="UniProtKB-ARBA"/>
</dbReference>
<dbReference type="GO" id="GO:0008198">
    <property type="term" value="F:ferrous iron binding"/>
    <property type="evidence" value="ECO:0007669"/>
    <property type="project" value="InterPro"/>
</dbReference>
<organism evidence="7 8">
    <name type="scientific">Pseudohongiella spirulinae</name>
    <dbReference type="NCBI Taxonomy" id="1249552"/>
    <lineage>
        <taxon>Bacteria</taxon>
        <taxon>Pseudomonadati</taxon>
        <taxon>Pseudomonadota</taxon>
        <taxon>Gammaproteobacteria</taxon>
        <taxon>Pseudomonadales</taxon>
        <taxon>Pseudohongiellaceae</taxon>
        <taxon>Pseudohongiella</taxon>
    </lineage>
</organism>
<dbReference type="SUPFAM" id="SSF53213">
    <property type="entry name" value="LigB-like"/>
    <property type="match status" value="1"/>
</dbReference>
<dbReference type="KEGG" id="pspi:PS2015_2534"/>
<dbReference type="InterPro" id="IPR014436">
    <property type="entry name" value="Extradiol_dOase_DODA"/>
</dbReference>
<sequence length="265" mass="29385">MNQPVLFVSHGGGPLPLLGDPGHAGMVEAFADIRTTLNELPRPRAVLYTSAHWEAEPLRLTAAPDPGLYYDYYGFPDESYQIQYPVPGAPDVADTAAAVLQAAGIHVMLDEQRGLDHGVFVPGLLLFPKADIPTLQLSLHPSLDPAFHLRIGRALKALREQGVLIIGSGFSFHNMRAFFGPADPAVDKANRDFESWLQTTVELPEQMQREQRMLEWTDAPGARLSHPREEHLLPLHVCLAAADTAAWRQWHFTVLGRQGSCYLWN</sequence>
<dbReference type="GO" id="GO:0008270">
    <property type="term" value="F:zinc ion binding"/>
    <property type="evidence" value="ECO:0007669"/>
    <property type="project" value="InterPro"/>
</dbReference>
<dbReference type="PATRIC" id="fig|1249552.3.peg.2551"/>
<keyword evidence="8" id="KW-1185">Reference proteome</keyword>
<keyword evidence="4" id="KW-0862">Zinc</keyword>
<dbReference type="Proteomes" id="UP000065641">
    <property type="component" value="Chromosome"/>
</dbReference>
<keyword evidence="3" id="KW-0479">Metal-binding</keyword>
<dbReference type="PANTHER" id="PTHR30096">
    <property type="entry name" value="4,5-DOPA DIOXYGENASE EXTRADIOL-LIKE PROTEIN"/>
    <property type="match status" value="1"/>
</dbReference>
<evidence type="ECO:0000256" key="5">
    <source>
        <dbReference type="ARBA" id="ARBA00023002"/>
    </source>
</evidence>
<evidence type="ECO:0000256" key="3">
    <source>
        <dbReference type="ARBA" id="ARBA00022723"/>
    </source>
</evidence>
<evidence type="ECO:0000256" key="1">
    <source>
        <dbReference type="ARBA" id="ARBA00001947"/>
    </source>
</evidence>
<dbReference type="PIRSF" id="PIRSF006157">
    <property type="entry name" value="Doxgns_DODA"/>
    <property type="match status" value="1"/>
</dbReference>
<protein>
    <submittedName>
        <fullName evidence="7">Extradiol ring-cleavage dioxygenase</fullName>
    </submittedName>
</protein>
<dbReference type="InterPro" id="IPR004183">
    <property type="entry name" value="Xdiol_dOase_suB"/>
</dbReference>
<evidence type="ECO:0000259" key="6">
    <source>
        <dbReference type="Pfam" id="PF02900"/>
    </source>
</evidence>
<dbReference type="OrthoDB" id="9790889at2"/>
<dbReference type="RefSeq" id="WP_058022586.1">
    <property type="nucleotide sequence ID" value="NZ_CP013189.1"/>
</dbReference>
<feature type="domain" description="Extradiol ring-cleavage dioxygenase class III enzyme subunit B" evidence="6">
    <location>
        <begin position="25"/>
        <end position="252"/>
    </location>
</feature>
<evidence type="ECO:0000256" key="2">
    <source>
        <dbReference type="ARBA" id="ARBA00007581"/>
    </source>
</evidence>
<keyword evidence="7" id="KW-0223">Dioxygenase</keyword>
<evidence type="ECO:0000313" key="8">
    <source>
        <dbReference type="Proteomes" id="UP000065641"/>
    </source>
</evidence>
<comment type="cofactor">
    <cofactor evidence="1">
        <name>Zn(2+)</name>
        <dbReference type="ChEBI" id="CHEBI:29105"/>
    </cofactor>
</comment>
<keyword evidence="5" id="KW-0560">Oxidoreductase</keyword>
<dbReference type="Gene3D" id="3.40.830.10">
    <property type="entry name" value="LigB-like"/>
    <property type="match status" value="1"/>
</dbReference>
<accession>A0A0S2KFQ7</accession>
<dbReference type="PANTHER" id="PTHR30096:SF0">
    <property type="entry name" value="4,5-DOPA DIOXYGENASE EXTRADIOL-LIKE PROTEIN"/>
    <property type="match status" value="1"/>
</dbReference>
<dbReference type="STRING" id="1249552.PS2015_2534"/>
<gene>
    <name evidence="7" type="ORF">PS2015_2534</name>
</gene>
<dbReference type="EMBL" id="CP013189">
    <property type="protein sequence ID" value="ALO47168.1"/>
    <property type="molecule type" value="Genomic_DNA"/>
</dbReference>
<dbReference type="AlphaFoldDB" id="A0A0S2KFQ7"/>
<dbReference type="CDD" id="cd07363">
    <property type="entry name" value="45_DOPA_Dioxygenase"/>
    <property type="match status" value="1"/>
</dbReference>